<dbReference type="PANTHER" id="PTHR48022:SF2">
    <property type="entry name" value="PLASTIDIC GLUCOSE TRANSPORTER 4"/>
    <property type="match status" value="1"/>
</dbReference>
<dbReference type="AlphaFoldDB" id="A0A9P6KPC5"/>
<comment type="subcellular location">
    <subcellularLocation>
        <location evidence="1">Membrane</location>
        <topology evidence="1">Multi-pass membrane protein</topology>
    </subcellularLocation>
</comment>
<dbReference type="Gene3D" id="1.20.1250.20">
    <property type="entry name" value="MFS general substrate transporter like domains"/>
    <property type="match status" value="1"/>
</dbReference>
<evidence type="ECO:0000256" key="5">
    <source>
        <dbReference type="SAM" id="Phobius"/>
    </source>
</evidence>
<dbReference type="OrthoDB" id="3738593at2759"/>
<dbReference type="GO" id="GO:0016020">
    <property type="term" value="C:membrane"/>
    <property type="evidence" value="ECO:0007669"/>
    <property type="project" value="UniProtKB-SubCell"/>
</dbReference>
<sequence>MMFWTSIGCGICMLVYIVLTTLPESSQNVGTNWSAVAMIMLYMVVFGFGWLGPPWIYGPEIALLKYRHVAGGLAACGEWLSTWVIVFGGGTGIEAVDPKIFIWPLINCFIAAAYVWFCCPETTGRTLEEINYLFARKRVCDRMDQMGIGAAGDMRRHSLQSIEKRTSGSCAQHVEMADSSSSEQMHIDEVKLSQE</sequence>
<dbReference type="Pfam" id="PF00083">
    <property type="entry name" value="Sugar_tr"/>
    <property type="match status" value="1"/>
</dbReference>
<dbReference type="PANTHER" id="PTHR48022">
    <property type="entry name" value="PLASTIDIC GLUCOSE TRANSPORTER 4"/>
    <property type="match status" value="1"/>
</dbReference>
<feature type="transmembrane region" description="Helical" evidence="5">
    <location>
        <begin position="33"/>
        <end position="57"/>
    </location>
</feature>
<evidence type="ECO:0000313" key="7">
    <source>
        <dbReference type="EMBL" id="KAF9733631.1"/>
    </source>
</evidence>
<keyword evidence="8" id="KW-1185">Reference proteome</keyword>
<dbReference type="InterPro" id="IPR036259">
    <property type="entry name" value="MFS_trans_sf"/>
</dbReference>
<reference evidence="7" key="1">
    <citation type="journal article" date="2020" name="Mol. Plant Microbe Interact.">
        <title>Genome Sequence of the Biocontrol Agent Coniothyrium minitans strain Conio (IMI 134523).</title>
        <authorList>
            <person name="Patel D."/>
            <person name="Shittu T.A."/>
            <person name="Baroncelli R."/>
            <person name="Muthumeenakshi S."/>
            <person name="Osborne T.H."/>
            <person name="Janganan T.K."/>
            <person name="Sreenivasaprasad S."/>
        </authorList>
    </citation>
    <scope>NUCLEOTIDE SEQUENCE</scope>
    <source>
        <strain evidence="7">Conio</strain>
    </source>
</reference>
<keyword evidence="6" id="KW-0732">Signal</keyword>
<dbReference type="SUPFAM" id="SSF103473">
    <property type="entry name" value="MFS general substrate transporter"/>
    <property type="match status" value="1"/>
</dbReference>
<keyword evidence="2 5" id="KW-0812">Transmembrane</keyword>
<feature type="transmembrane region" description="Helical" evidence="5">
    <location>
        <begin position="100"/>
        <end position="119"/>
    </location>
</feature>
<accession>A0A9P6KPC5</accession>
<evidence type="ECO:0000256" key="4">
    <source>
        <dbReference type="ARBA" id="ARBA00023136"/>
    </source>
</evidence>
<comment type="caution">
    <text evidence="7">The sequence shown here is derived from an EMBL/GenBank/DDBJ whole genome shotgun (WGS) entry which is preliminary data.</text>
</comment>
<proteinExistence type="predicted"/>
<evidence type="ECO:0000313" key="8">
    <source>
        <dbReference type="Proteomes" id="UP000756921"/>
    </source>
</evidence>
<dbReference type="InterPro" id="IPR050360">
    <property type="entry name" value="MFS_Sugar_Transporters"/>
</dbReference>
<gene>
    <name evidence="7" type="ORF">PMIN01_07974</name>
</gene>
<evidence type="ECO:0000256" key="6">
    <source>
        <dbReference type="SAM" id="SignalP"/>
    </source>
</evidence>
<feature type="chain" id="PRO_5040177284" evidence="6">
    <location>
        <begin position="21"/>
        <end position="195"/>
    </location>
</feature>
<feature type="signal peptide" evidence="6">
    <location>
        <begin position="1"/>
        <end position="20"/>
    </location>
</feature>
<organism evidence="7 8">
    <name type="scientific">Paraphaeosphaeria minitans</name>
    <dbReference type="NCBI Taxonomy" id="565426"/>
    <lineage>
        <taxon>Eukaryota</taxon>
        <taxon>Fungi</taxon>
        <taxon>Dikarya</taxon>
        <taxon>Ascomycota</taxon>
        <taxon>Pezizomycotina</taxon>
        <taxon>Dothideomycetes</taxon>
        <taxon>Pleosporomycetidae</taxon>
        <taxon>Pleosporales</taxon>
        <taxon>Massarineae</taxon>
        <taxon>Didymosphaeriaceae</taxon>
        <taxon>Paraphaeosphaeria</taxon>
    </lineage>
</organism>
<dbReference type="GO" id="GO:0005351">
    <property type="term" value="F:carbohydrate:proton symporter activity"/>
    <property type="evidence" value="ECO:0007669"/>
    <property type="project" value="TreeGrafter"/>
</dbReference>
<feature type="transmembrane region" description="Helical" evidence="5">
    <location>
        <begin position="69"/>
        <end position="88"/>
    </location>
</feature>
<keyword evidence="7" id="KW-0813">Transport</keyword>
<keyword evidence="7" id="KW-0762">Sugar transport</keyword>
<keyword evidence="4 5" id="KW-0472">Membrane</keyword>
<keyword evidence="3 5" id="KW-1133">Transmembrane helix</keyword>
<evidence type="ECO:0000256" key="2">
    <source>
        <dbReference type="ARBA" id="ARBA00022692"/>
    </source>
</evidence>
<protein>
    <submittedName>
        <fullName evidence="7">Sugar transporter</fullName>
    </submittedName>
</protein>
<dbReference type="Proteomes" id="UP000756921">
    <property type="component" value="Unassembled WGS sequence"/>
</dbReference>
<name>A0A9P6KPC5_9PLEO</name>
<evidence type="ECO:0000256" key="1">
    <source>
        <dbReference type="ARBA" id="ARBA00004141"/>
    </source>
</evidence>
<dbReference type="InterPro" id="IPR005828">
    <property type="entry name" value="MFS_sugar_transport-like"/>
</dbReference>
<dbReference type="EMBL" id="WJXW01000008">
    <property type="protein sequence ID" value="KAF9733631.1"/>
    <property type="molecule type" value="Genomic_DNA"/>
</dbReference>
<evidence type="ECO:0000256" key="3">
    <source>
        <dbReference type="ARBA" id="ARBA00022989"/>
    </source>
</evidence>